<accession>A0A0U2WTH4</accession>
<dbReference type="CDD" id="cd03025">
    <property type="entry name" value="DsbA_FrnE_like"/>
    <property type="match status" value="1"/>
</dbReference>
<dbReference type="InterPro" id="IPR001853">
    <property type="entry name" value="DSBA-like_thioredoxin_dom"/>
</dbReference>
<dbReference type="AlphaFoldDB" id="A0A0U2WTH4"/>
<dbReference type="PANTHER" id="PTHR13887">
    <property type="entry name" value="GLUTATHIONE S-TRANSFERASE KAPPA"/>
    <property type="match status" value="1"/>
</dbReference>
<dbReference type="OrthoDB" id="9813770at2"/>
<dbReference type="Pfam" id="PF01323">
    <property type="entry name" value="DSBA"/>
    <property type="match status" value="1"/>
</dbReference>
<protein>
    <recommendedName>
        <fullName evidence="1">DSBA-like thioredoxin domain-containing protein</fullName>
    </recommendedName>
</protein>
<evidence type="ECO:0000313" key="2">
    <source>
        <dbReference type="EMBL" id="ALS35179.1"/>
    </source>
</evidence>
<dbReference type="PANTHER" id="PTHR13887:SF54">
    <property type="entry name" value="DSBA FAMILY PROTEIN"/>
    <property type="match status" value="1"/>
</dbReference>
<name>A0A0U2WTH4_9GAMM</name>
<organism evidence="2">
    <name type="scientific">Pseudoalteromonas translucida KMM 520</name>
    <dbReference type="NCBI Taxonomy" id="1315283"/>
    <lineage>
        <taxon>Bacteria</taxon>
        <taxon>Pseudomonadati</taxon>
        <taxon>Pseudomonadota</taxon>
        <taxon>Gammaproteobacteria</taxon>
        <taxon>Alteromonadales</taxon>
        <taxon>Pseudoalteromonadaceae</taxon>
        <taxon>Pseudoalteromonas</taxon>
    </lineage>
</organism>
<proteinExistence type="predicted"/>
<dbReference type="KEGG" id="ptn:PTRA_b0748"/>
<dbReference type="EMBL" id="CP011035">
    <property type="protein sequence ID" value="ALS35179.1"/>
    <property type="molecule type" value="Genomic_DNA"/>
</dbReference>
<evidence type="ECO:0000313" key="3">
    <source>
        <dbReference type="Proteomes" id="UP000065261"/>
    </source>
</evidence>
<dbReference type="Gene3D" id="3.40.30.10">
    <property type="entry name" value="Glutaredoxin"/>
    <property type="match status" value="1"/>
</dbReference>
<feature type="domain" description="DSBA-like thioredoxin" evidence="1">
    <location>
        <begin position="9"/>
        <end position="179"/>
    </location>
</feature>
<sequence length="204" mass="22932">MAQSKLVYVHDPMCSWCWGYAPSWLKLKAALESKLVVEYKVGGLAPDSQDPMPQNMQDMLQNTWQKIAAQLGTEFNFDFWRNCKPRRSTYPACRAALIARKAGKESAMVAAIQQAYYLNAQNPSDESTLISLAEQIGLNKAQFANRLQSKELNDELIAEINYVHSLPIQGFPSLVLINEGSAYPIAINYTDWQKTLNQINAILS</sequence>
<gene>
    <name evidence="2" type="ORF">PTRA_b0748</name>
</gene>
<dbReference type="PATRIC" id="fig|1315283.4.peg.3769"/>
<evidence type="ECO:0000259" key="1">
    <source>
        <dbReference type="Pfam" id="PF01323"/>
    </source>
</evidence>
<dbReference type="InterPro" id="IPR036249">
    <property type="entry name" value="Thioredoxin-like_sf"/>
</dbReference>
<dbReference type="Gene3D" id="1.10.472.60">
    <property type="entry name" value="putative protein disulfide isomerase domain"/>
    <property type="match status" value="1"/>
</dbReference>
<reference evidence="2 3" key="1">
    <citation type="submission" date="2015-03" db="EMBL/GenBank/DDBJ databases">
        <authorList>
            <person name="Murphy D."/>
        </authorList>
    </citation>
    <scope>NUCLEOTIDE SEQUENCE [LARGE SCALE GENOMIC DNA]</scope>
    <source>
        <strain evidence="2 3">KMM 520</strain>
    </source>
</reference>
<dbReference type="Proteomes" id="UP000065261">
    <property type="component" value="Chromosome II"/>
</dbReference>
<dbReference type="RefSeq" id="WP_058375112.1">
    <property type="nucleotide sequence ID" value="NZ_CP011035.1"/>
</dbReference>
<dbReference type="SUPFAM" id="SSF52833">
    <property type="entry name" value="Thioredoxin-like"/>
    <property type="match status" value="1"/>
</dbReference>